<proteinExistence type="predicted"/>
<dbReference type="PROSITE" id="PS00658">
    <property type="entry name" value="FORK_HEAD_2"/>
    <property type="match status" value="1"/>
</dbReference>
<dbReference type="SMART" id="SM00339">
    <property type="entry name" value="FH"/>
    <property type="match status" value="1"/>
</dbReference>
<evidence type="ECO:0000313" key="5">
    <source>
        <dbReference type="Proteomes" id="UP000695022"/>
    </source>
</evidence>
<evidence type="ECO:0000256" key="3">
    <source>
        <dbReference type="SAM" id="MobiDB-lite"/>
    </source>
</evidence>
<dbReference type="GeneID" id="106809032"/>
<feature type="domain" description="Fork-head" evidence="4">
    <location>
        <begin position="108"/>
        <end position="202"/>
    </location>
</feature>
<organism evidence="5 6">
    <name type="scientific">Priapulus caudatus</name>
    <name type="common">Priapulid worm</name>
    <dbReference type="NCBI Taxonomy" id="37621"/>
    <lineage>
        <taxon>Eukaryota</taxon>
        <taxon>Metazoa</taxon>
        <taxon>Ecdysozoa</taxon>
        <taxon>Scalidophora</taxon>
        <taxon>Priapulida</taxon>
        <taxon>Priapulimorpha</taxon>
        <taxon>Priapulimorphida</taxon>
        <taxon>Priapulidae</taxon>
        <taxon>Priapulus</taxon>
    </lineage>
</organism>
<feature type="compositionally biased region" description="Acidic residues" evidence="3">
    <location>
        <begin position="62"/>
        <end position="81"/>
    </location>
</feature>
<dbReference type="SUPFAM" id="SSF46785">
    <property type="entry name" value="Winged helix' DNA-binding domain"/>
    <property type="match status" value="1"/>
</dbReference>
<dbReference type="InterPro" id="IPR036390">
    <property type="entry name" value="WH_DNA-bd_sf"/>
</dbReference>
<evidence type="ECO:0000256" key="1">
    <source>
        <dbReference type="ARBA" id="ARBA00023125"/>
    </source>
</evidence>
<dbReference type="InterPro" id="IPR001766">
    <property type="entry name" value="Fork_head_dom"/>
</dbReference>
<feature type="region of interest" description="Disordered" evidence="3">
    <location>
        <begin position="29"/>
        <end position="109"/>
    </location>
</feature>
<evidence type="ECO:0000259" key="4">
    <source>
        <dbReference type="PROSITE" id="PS50039"/>
    </source>
</evidence>
<feature type="compositionally biased region" description="Basic and acidic residues" evidence="3">
    <location>
        <begin position="82"/>
        <end position="108"/>
    </location>
</feature>
<dbReference type="PRINTS" id="PR00053">
    <property type="entry name" value="FORKHEAD"/>
</dbReference>
<accession>A0ABM1E5J0</accession>
<keyword evidence="2" id="KW-0539">Nucleus</keyword>
<dbReference type="PROSITE" id="PS00657">
    <property type="entry name" value="FORK_HEAD_1"/>
    <property type="match status" value="1"/>
</dbReference>
<dbReference type="Proteomes" id="UP000695022">
    <property type="component" value="Unplaced"/>
</dbReference>
<keyword evidence="5" id="KW-1185">Reference proteome</keyword>
<dbReference type="InterPro" id="IPR047208">
    <property type="entry name" value="FOXG1"/>
</dbReference>
<dbReference type="InterPro" id="IPR036388">
    <property type="entry name" value="WH-like_DNA-bd_sf"/>
</dbReference>
<gene>
    <name evidence="6" type="primary">LOC106809032</name>
</gene>
<evidence type="ECO:0000256" key="2">
    <source>
        <dbReference type="PROSITE-ProRule" id="PRU00089"/>
    </source>
</evidence>
<dbReference type="Pfam" id="PF00250">
    <property type="entry name" value="Forkhead"/>
    <property type="match status" value="1"/>
</dbReference>
<sequence>MVKSDVIVMTTKTTTKRLHSSFSISSILPETMHDDDDDTENLASPVSDDRTHDYDVANTNIESDDIDVTTTDANDDDEEEKSAEQEPREKGTGNNKDGKEKKDKKGEKPPFSYNALIMMAIRSSPEKRLTLNGIYEFIMKNFPYYRENKQGWQNSIRHNLSLNKCFVKVPRHYDDPGKGNYWMLDPSSDDVFIGGTTGKLRRRSTAASRNRIAAFKRGIPGIDDKPMFWPMSHMYPFSQQLATAFRYGTPTAAYPYSTLVAPSPSLARPVPAHGFSIDRLINGADSASAAAAAAVSQAHPLQMRAANFPGFNGATYTTPGGQVSGYLYPHLQHLQTATPAYDVYASLAARGLTMSPQSAFAASQLASSVNQVLSPVRPTMPVDTLSALNYASPVLARNS</sequence>
<protein>
    <submittedName>
        <fullName evidence="6">Forkhead box protein G1-like</fullName>
    </submittedName>
</protein>
<name>A0ABM1E5J0_PRICU</name>
<dbReference type="PANTHER" id="PTHR46617:SF3">
    <property type="entry name" value="FORKHEAD BOX PROTEIN G1"/>
    <property type="match status" value="1"/>
</dbReference>
<comment type="subcellular location">
    <subcellularLocation>
        <location evidence="2">Nucleus</location>
    </subcellularLocation>
</comment>
<dbReference type="PANTHER" id="PTHR46617">
    <property type="entry name" value="FORKHEAD BOX PROTEIN G1"/>
    <property type="match status" value="1"/>
</dbReference>
<dbReference type="InterPro" id="IPR030456">
    <property type="entry name" value="TF_fork_head_CS_2"/>
</dbReference>
<keyword evidence="1 2" id="KW-0238">DNA-binding</keyword>
<dbReference type="PROSITE" id="PS50039">
    <property type="entry name" value="FORK_HEAD_3"/>
    <property type="match status" value="1"/>
</dbReference>
<dbReference type="InterPro" id="IPR018122">
    <property type="entry name" value="TF_fork_head_CS_1"/>
</dbReference>
<dbReference type="Gene3D" id="1.10.10.10">
    <property type="entry name" value="Winged helix-like DNA-binding domain superfamily/Winged helix DNA-binding domain"/>
    <property type="match status" value="1"/>
</dbReference>
<evidence type="ECO:0000313" key="6">
    <source>
        <dbReference type="RefSeq" id="XP_014667461.1"/>
    </source>
</evidence>
<dbReference type="RefSeq" id="XP_014667461.1">
    <property type="nucleotide sequence ID" value="XM_014811975.1"/>
</dbReference>
<dbReference type="CDD" id="cd20021">
    <property type="entry name" value="FH_FOXG"/>
    <property type="match status" value="1"/>
</dbReference>
<reference evidence="6" key="1">
    <citation type="submission" date="2025-08" db="UniProtKB">
        <authorList>
            <consortium name="RefSeq"/>
        </authorList>
    </citation>
    <scope>IDENTIFICATION</scope>
</reference>
<feature type="DNA-binding region" description="Fork-head" evidence="2">
    <location>
        <begin position="108"/>
        <end position="202"/>
    </location>
</feature>